<evidence type="ECO:0000256" key="3">
    <source>
        <dbReference type="ARBA" id="ARBA00022555"/>
    </source>
</evidence>
<dbReference type="PROSITE" id="PS50860">
    <property type="entry name" value="AA_TRNA_LIGASE_II_ALA"/>
    <property type="match status" value="1"/>
</dbReference>
<keyword evidence="8" id="KW-0648">Protein biosynthesis</keyword>
<dbReference type="Pfam" id="PF07973">
    <property type="entry name" value="tRNA_SAD"/>
    <property type="match status" value="1"/>
</dbReference>
<keyword evidence="4" id="KW-0436">Ligase</keyword>
<evidence type="ECO:0000256" key="6">
    <source>
        <dbReference type="ARBA" id="ARBA00022840"/>
    </source>
</evidence>
<evidence type="ECO:0000256" key="9">
    <source>
        <dbReference type="ARBA" id="ARBA00023146"/>
    </source>
</evidence>
<comment type="caution">
    <text evidence="11">The sequence shown here is derived from an EMBL/GenBank/DDBJ whole genome shotgun (WGS) entry which is preliminary data.</text>
</comment>
<reference evidence="11 12" key="1">
    <citation type="journal article" date="2016" name="Nat. Commun.">
        <title>Thousands of microbial genomes shed light on interconnected biogeochemical processes in an aquifer system.</title>
        <authorList>
            <person name="Anantharaman K."/>
            <person name="Brown C.T."/>
            <person name="Hug L.A."/>
            <person name="Sharon I."/>
            <person name="Castelle C.J."/>
            <person name="Probst A.J."/>
            <person name="Thomas B.C."/>
            <person name="Singh A."/>
            <person name="Wilkins M.J."/>
            <person name="Karaoz U."/>
            <person name="Brodie E.L."/>
            <person name="Williams K.H."/>
            <person name="Hubbard S.S."/>
            <person name="Banfield J.F."/>
        </authorList>
    </citation>
    <scope>NUCLEOTIDE SEQUENCE [LARGE SCALE GENOMIC DNA]</scope>
</reference>
<keyword evidence="7" id="KW-0694">RNA-binding</keyword>
<dbReference type="FunFam" id="3.30.980.10:FF:000004">
    <property type="entry name" value="Alanine--tRNA ligase, cytoplasmic"/>
    <property type="match status" value="1"/>
</dbReference>
<evidence type="ECO:0000313" key="12">
    <source>
        <dbReference type="Proteomes" id="UP000177232"/>
    </source>
</evidence>
<dbReference type="InterPro" id="IPR018163">
    <property type="entry name" value="Thr/Ala-tRNA-synth_IIc_edit"/>
</dbReference>
<evidence type="ECO:0000256" key="2">
    <source>
        <dbReference type="ARBA" id="ARBA00013168"/>
    </source>
</evidence>
<dbReference type="Proteomes" id="UP000177232">
    <property type="component" value="Unassembled WGS sequence"/>
</dbReference>
<dbReference type="InterPro" id="IPR012947">
    <property type="entry name" value="tRNA_SAD"/>
</dbReference>
<proteinExistence type="inferred from homology"/>
<organism evidence="11 12">
    <name type="scientific">Candidatus Kaiserbacteria bacterium RIFCSPHIGHO2_02_FULL_55_17</name>
    <dbReference type="NCBI Taxonomy" id="1798496"/>
    <lineage>
        <taxon>Bacteria</taxon>
        <taxon>Candidatus Kaiseribacteriota</taxon>
    </lineage>
</organism>
<dbReference type="Pfam" id="PF01411">
    <property type="entry name" value="tRNA-synt_2c"/>
    <property type="match status" value="1"/>
</dbReference>
<accession>A0A1F6DT03</accession>
<dbReference type="CDD" id="cd00673">
    <property type="entry name" value="AlaRS_core"/>
    <property type="match status" value="1"/>
</dbReference>
<dbReference type="SMART" id="SM00863">
    <property type="entry name" value="tRNA_SAD"/>
    <property type="match status" value="1"/>
</dbReference>
<dbReference type="GO" id="GO:0006419">
    <property type="term" value="P:alanyl-tRNA aminoacylation"/>
    <property type="evidence" value="ECO:0007669"/>
    <property type="project" value="InterPro"/>
</dbReference>
<dbReference type="GO" id="GO:0000049">
    <property type="term" value="F:tRNA binding"/>
    <property type="evidence" value="ECO:0007669"/>
    <property type="project" value="UniProtKB-KW"/>
</dbReference>
<keyword evidence="9" id="KW-0030">Aminoacyl-tRNA synthetase</keyword>
<comment type="similarity">
    <text evidence="1">Belongs to the class-II aminoacyl-tRNA synthetase family.</text>
</comment>
<dbReference type="InterPro" id="IPR018165">
    <property type="entry name" value="Ala-tRNA-synth_IIc_core"/>
</dbReference>
<keyword evidence="6" id="KW-0067">ATP-binding</keyword>
<keyword evidence="5" id="KW-0547">Nucleotide-binding</keyword>
<name>A0A1F6DT03_9BACT</name>
<dbReference type="SUPFAM" id="SSF101353">
    <property type="entry name" value="Putative anticodon-binding domain of alanyl-tRNA synthetase (AlaRS)"/>
    <property type="match status" value="1"/>
</dbReference>
<dbReference type="PANTHER" id="PTHR11777">
    <property type="entry name" value="ALANYL-TRNA SYNTHETASE"/>
    <property type="match status" value="1"/>
</dbReference>
<dbReference type="PRINTS" id="PR00980">
    <property type="entry name" value="TRNASYNTHALA"/>
</dbReference>
<dbReference type="InterPro" id="IPR018164">
    <property type="entry name" value="Ala-tRNA-synth_IIc_N"/>
</dbReference>
<evidence type="ECO:0000259" key="10">
    <source>
        <dbReference type="PROSITE" id="PS50860"/>
    </source>
</evidence>
<dbReference type="EC" id="6.1.1.7" evidence="2"/>
<evidence type="ECO:0000256" key="1">
    <source>
        <dbReference type="ARBA" id="ARBA00008226"/>
    </source>
</evidence>
<dbReference type="STRING" id="1798496.A3C94_02865"/>
<evidence type="ECO:0000256" key="8">
    <source>
        <dbReference type="ARBA" id="ARBA00022917"/>
    </source>
</evidence>
<dbReference type="GO" id="GO:0005737">
    <property type="term" value="C:cytoplasm"/>
    <property type="evidence" value="ECO:0007669"/>
    <property type="project" value="InterPro"/>
</dbReference>
<evidence type="ECO:0000256" key="5">
    <source>
        <dbReference type="ARBA" id="ARBA00022741"/>
    </source>
</evidence>
<dbReference type="GO" id="GO:0002161">
    <property type="term" value="F:aminoacyl-tRNA deacylase activity"/>
    <property type="evidence" value="ECO:0007669"/>
    <property type="project" value="TreeGrafter"/>
</dbReference>
<dbReference type="SUPFAM" id="SSF55681">
    <property type="entry name" value="Class II aaRS and biotin synthetases"/>
    <property type="match status" value="1"/>
</dbReference>
<dbReference type="GO" id="GO:0005524">
    <property type="term" value="F:ATP binding"/>
    <property type="evidence" value="ECO:0007669"/>
    <property type="project" value="UniProtKB-KW"/>
</dbReference>
<dbReference type="PANTHER" id="PTHR11777:SF9">
    <property type="entry name" value="ALANINE--TRNA LIGASE, CYTOPLASMIC"/>
    <property type="match status" value="1"/>
</dbReference>
<dbReference type="InterPro" id="IPR050058">
    <property type="entry name" value="Ala-tRNA_ligase"/>
</dbReference>
<dbReference type="NCBIfam" id="NF002436">
    <property type="entry name" value="PRK01584.1"/>
    <property type="match status" value="1"/>
</dbReference>
<evidence type="ECO:0000256" key="7">
    <source>
        <dbReference type="ARBA" id="ARBA00022884"/>
    </source>
</evidence>
<dbReference type="InterPro" id="IPR045864">
    <property type="entry name" value="aa-tRNA-synth_II/BPL/LPL"/>
</dbReference>
<dbReference type="AlphaFoldDB" id="A0A1F6DT03"/>
<sequence>MTVNEVRERYLDFFAKRGHAIIPSAPIIPENDPTTLFTSSGMQPLVPYLLGQEHPKGSRLANSQMSFRAGDIEEVGDNRHTTFFEMLGNWSLGDYFKKEQLPWIYEFLTEELKLPKERLWVTCFAGDESFGLPKDTESAEIWKKIGMPDDHILFYDVKKNWWSRSGTPEMMPAGELGGPDSEIFYEFTSVEHNLAFDEKCHPNCDCGRFMEIGNSVFMEYVKNADGSFSKLPKQNVDFGGGLERLTAATNDNSDVFLTDVFDASRDALEKRSGLQYKDIVSPLSDKGLTMSKLRSFRIILDHVRAARVMFDAQVRPSNTEQGYILRRLIRRAIREADRLGIKNAILAEVTGGHTEEFEKEEAQFRKTLSHGLKELEKMGNDIDAFMLFTTYGFPMELTEEIAKERGVTLDMDAVKVKMAEHQALSRAGAAQKFAGRLADHAEQTIRYHTAHHLLLKALQMVLGKEVHQRGSNITSERLRIDFSYGQKMTPEQIKEVEEIVNEKIKEGLSVIRTDMKKEEAEKLGAEHEFGATYPDIVSVYSVGPLDNAFSIEFCGGPHVSNTSELGVGGLKFKVQREEASSAGIRRIKAVLE</sequence>
<dbReference type="InterPro" id="IPR018162">
    <property type="entry name" value="Ala-tRNA-ligase_IIc_anticod-bd"/>
</dbReference>
<dbReference type="Gene3D" id="3.30.980.10">
    <property type="entry name" value="Threonyl-trna Synthetase, Chain A, domain 2"/>
    <property type="match status" value="1"/>
</dbReference>
<gene>
    <name evidence="11" type="ORF">A3C94_02865</name>
</gene>
<evidence type="ECO:0000313" key="11">
    <source>
        <dbReference type="EMBL" id="OGG64564.1"/>
    </source>
</evidence>
<dbReference type="Gene3D" id="3.30.930.10">
    <property type="entry name" value="Bira Bifunctional Protein, Domain 2"/>
    <property type="match status" value="1"/>
</dbReference>
<dbReference type="EMBL" id="MFLJ01000018">
    <property type="protein sequence ID" value="OGG64564.1"/>
    <property type="molecule type" value="Genomic_DNA"/>
</dbReference>
<dbReference type="Gene3D" id="3.30.54.20">
    <property type="match status" value="1"/>
</dbReference>
<protein>
    <recommendedName>
        <fullName evidence="2">alanine--tRNA ligase</fullName>
        <ecNumber evidence="2">6.1.1.7</ecNumber>
    </recommendedName>
</protein>
<evidence type="ECO:0000256" key="4">
    <source>
        <dbReference type="ARBA" id="ARBA00022598"/>
    </source>
</evidence>
<dbReference type="InterPro" id="IPR002318">
    <property type="entry name" value="Ala-tRNA-lgiase_IIc"/>
</dbReference>
<feature type="domain" description="Alanyl-transfer RNA synthetases family profile" evidence="10">
    <location>
        <begin position="1"/>
        <end position="592"/>
    </location>
</feature>
<dbReference type="SUPFAM" id="SSF55186">
    <property type="entry name" value="ThrRS/AlaRS common domain"/>
    <property type="match status" value="1"/>
</dbReference>
<keyword evidence="3" id="KW-0820">tRNA-binding</keyword>
<dbReference type="GO" id="GO:0004813">
    <property type="term" value="F:alanine-tRNA ligase activity"/>
    <property type="evidence" value="ECO:0007669"/>
    <property type="project" value="UniProtKB-EC"/>
</dbReference>